<dbReference type="PROSITE" id="PS01359">
    <property type="entry name" value="ZF_PHD_1"/>
    <property type="match status" value="1"/>
</dbReference>
<evidence type="ECO:0000256" key="3">
    <source>
        <dbReference type="ARBA" id="ARBA00022833"/>
    </source>
</evidence>
<feature type="region of interest" description="Disordered" evidence="4">
    <location>
        <begin position="279"/>
        <end position="498"/>
    </location>
</feature>
<dbReference type="Gene3D" id="3.30.40.10">
    <property type="entry name" value="Zinc/RING finger domain, C3HC4 (zinc finger)"/>
    <property type="match status" value="1"/>
</dbReference>
<evidence type="ECO:0000259" key="5">
    <source>
        <dbReference type="SMART" id="SM00249"/>
    </source>
</evidence>
<dbReference type="InterPro" id="IPR001965">
    <property type="entry name" value="Znf_PHD"/>
</dbReference>
<dbReference type="STRING" id="1245745.A0A0A2V864"/>
<accession>A0A0A2V864</accession>
<evidence type="ECO:0000256" key="1">
    <source>
        <dbReference type="ARBA" id="ARBA00022723"/>
    </source>
</evidence>
<dbReference type="InterPro" id="IPR013083">
    <property type="entry name" value="Znf_RING/FYVE/PHD"/>
</dbReference>
<dbReference type="GO" id="GO:0033698">
    <property type="term" value="C:Rpd3L complex"/>
    <property type="evidence" value="ECO:0007669"/>
    <property type="project" value="TreeGrafter"/>
</dbReference>
<sequence>MAPPSPRRSSRARAAYPQSQQLSISSGVSGRSERNTRSLHRPSSDKSTPSASLSSEPLEDSEEGLMPRRRRRGLDDDPEKILQSDMMDGMVNASDEMQDEEDEAVRCICGSEDYPGRPPVDGPDADLFASVDLTAEDVTGFFVQCDVCKVWQHGACVGIFSAESSPDEYFCEQCRQDLHKIAVANNGHSYWPRALPSTTTIRGVRREQRYSKYLPLHRQSQPASRATSVIRDGAKSPKFSSKASRAEQALQASKRRSTMNSRDAAYDDELLLRAIEASRENVPQDVEPGNRRAKRGRSESEENQASVKRQRTASRSVSPATEPVAEHSRDESDDDTSTRNGAKKNRSHRGTKVKSEKDDRERQRQEAANKRKNRAERRRAEDSDISEETHLATTKPVAPKASEASSASAPTPTVTTNAPGTPPPTSTTIGSSHKRTAKSQQKRIRGKNQYTKDREEVEESPARSESRDFQRTAEESHPKSPSSDTRQSSKIKPSAASKITMVDMKRRVAAIMEFISRTQVDLAAEAACQTNSSSGEASPQKVSMDNGDQAKDSGGLDHTAEGSITDKEFRNLACVEMMDVLTRDMVKWQNHYT</sequence>
<keyword evidence="2" id="KW-0863">Zinc-finger</keyword>
<dbReference type="PANTHER" id="PTHR47793:SF1">
    <property type="entry name" value="HISTONE DEACETYLASE COMPLEX SUBUNIT CTI6"/>
    <property type="match status" value="1"/>
</dbReference>
<comment type="caution">
    <text evidence="6">The sequence shown here is derived from an EMBL/GenBank/DDBJ whole genome shotgun (WGS) entry which is preliminary data.</text>
</comment>
<gene>
    <name evidence="6" type="ORF">BBAD15_g12239</name>
</gene>
<dbReference type="AlphaFoldDB" id="A0A0A2V864"/>
<dbReference type="Proteomes" id="UP000030106">
    <property type="component" value="Unassembled WGS sequence"/>
</dbReference>
<feature type="compositionally biased region" description="Polar residues" evidence="4">
    <location>
        <begin position="218"/>
        <end position="227"/>
    </location>
</feature>
<organism evidence="6 7">
    <name type="scientific">Beauveria bassiana D1-5</name>
    <dbReference type="NCBI Taxonomy" id="1245745"/>
    <lineage>
        <taxon>Eukaryota</taxon>
        <taxon>Fungi</taxon>
        <taxon>Dikarya</taxon>
        <taxon>Ascomycota</taxon>
        <taxon>Pezizomycotina</taxon>
        <taxon>Sordariomycetes</taxon>
        <taxon>Hypocreomycetidae</taxon>
        <taxon>Hypocreales</taxon>
        <taxon>Cordycipitaceae</taxon>
        <taxon>Beauveria</taxon>
    </lineage>
</organism>
<keyword evidence="3" id="KW-0862">Zinc</keyword>
<evidence type="ECO:0000313" key="6">
    <source>
        <dbReference type="EMBL" id="KGQ02542.1"/>
    </source>
</evidence>
<feature type="compositionally biased region" description="Basic and acidic residues" evidence="4">
    <location>
        <begin position="73"/>
        <end position="82"/>
    </location>
</feature>
<dbReference type="SMART" id="SM00249">
    <property type="entry name" value="PHD"/>
    <property type="match status" value="1"/>
</dbReference>
<feature type="compositionally biased region" description="Basic and acidic residues" evidence="4">
    <location>
        <begin position="548"/>
        <end position="562"/>
    </location>
</feature>
<dbReference type="PANTHER" id="PTHR47793">
    <property type="entry name" value="HISTONE DEACETYLASE COMPLEX SUBUNIT CTI6"/>
    <property type="match status" value="1"/>
</dbReference>
<dbReference type="InterPro" id="IPR019786">
    <property type="entry name" value="Zinc_finger_PHD-type_CS"/>
</dbReference>
<feature type="region of interest" description="Disordered" evidence="4">
    <location>
        <begin position="531"/>
        <end position="562"/>
    </location>
</feature>
<feature type="compositionally biased region" description="Basic residues" evidence="4">
    <location>
        <begin position="341"/>
        <end position="352"/>
    </location>
</feature>
<proteinExistence type="predicted"/>
<feature type="compositionally biased region" description="Polar residues" evidence="4">
    <location>
        <begin position="303"/>
        <end position="319"/>
    </location>
</feature>
<dbReference type="InterPro" id="IPR011011">
    <property type="entry name" value="Znf_FYVE_PHD"/>
</dbReference>
<feature type="compositionally biased region" description="Basic and acidic residues" evidence="4">
    <location>
        <begin position="353"/>
        <end position="369"/>
    </location>
</feature>
<feature type="compositionally biased region" description="Low complexity" evidence="4">
    <location>
        <begin position="12"/>
        <end position="21"/>
    </location>
</feature>
<feature type="region of interest" description="Disordered" evidence="4">
    <location>
        <begin position="1"/>
        <end position="85"/>
    </location>
</feature>
<evidence type="ECO:0000256" key="4">
    <source>
        <dbReference type="SAM" id="MobiDB-lite"/>
    </source>
</evidence>
<dbReference type="OrthoDB" id="418595at2759"/>
<reference evidence="6 7" key="1">
    <citation type="submission" date="2012-10" db="EMBL/GenBank/DDBJ databases">
        <title>Genome sequencing and analysis of entomopathogenic fungi Beauveria bassiana D1-5.</title>
        <authorList>
            <person name="Li Q."/>
            <person name="Wang L."/>
            <person name="Zhang Z."/>
            <person name="Wang Q."/>
            <person name="Ren J."/>
            <person name="Wang M."/>
            <person name="Xu W."/>
            <person name="Wang J."/>
            <person name="Lu Y."/>
            <person name="Du Q."/>
            <person name="Sun Z."/>
        </authorList>
    </citation>
    <scope>NUCLEOTIDE SEQUENCE [LARGE SCALE GENOMIC DNA]</scope>
    <source>
        <strain evidence="6 7">D1-5</strain>
    </source>
</reference>
<dbReference type="GO" id="GO:0008270">
    <property type="term" value="F:zinc ion binding"/>
    <property type="evidence" value="ECO:0007669"/>
    <property type="project" value="UniProtKB-KW"/>
</dbReference>
<feature type="region of interest" description="Disordered" evidence="4">
    <location>
        <begin position="212"/>
        <end position="264"/>
    </location>
</feature>
<dbReference type="eggNOG" id="KOG1844">
    <property type="taxonomic scope" value="Eukaryota"/>
</dbReference>
<evidence type="ECO:0000313" key="7">
    <source>
        <dbReference type="Proteomes" id="UP000030106"/>
    </source>
</evidence>
<keyword evidence="1" id="KW-0479">Metal-binding</keyword>
<dbReference type="SUPFAM" id="SSF57903">
    <property type="entry name" value="FYVE/PHD zinc finger"/>
    <property type="match status" value="1"/>
</dbReference>
<dbReference type="HOGENOM" id="CLU_020879_0_0_1"/>
<dbReference type="GO" id="GO:0061186">
    <property type="term" value="P:negative regulation of silent mating-type cassette heterochromatin formation"/>
    <property type="evidence" value="ECO:0007669"/>
    <property type="project" value="TreeGrafter"/>
</dbReference>
<evidence type="ECO:0000256" key="2">
    <source>
        <dbReference type="ARBA" id="ARBA00022771"/>
    </source>
</evidence>
<dbReference type="GO" id="GO:0061188">
    <property type="term" value="P:negative regulation of rDNA heterochromatin formation"/>
    <property type="evidence" value="ECO:0007669"/>
    <property type="project" value="TreeGrafter"/>
</dbReference>
<feature type="compositionally biased region" description="Low complexity" evidence="4">
    <location>
        <begin position="47"/>
        <end position="56"/>
    </location>
</feature>
<dbReference type="GO" id="GO:0070210">
    <property type="term" value="C:Rpd3L-Expanded complex"/>
    <property type="evidence" value="ECO:0007669"/>
    <property type="project" value="TreeGrafter"/>
</dbReference>
<feature type="compositionally biased region" description="Polar residues" evidence="4">
    <location>
        <begin position="531"/>
        <end position="543"/>
    </location>
</feature>
<dbReference type="InterPro" id="IPR053051">
    <property type="entry name" value="HDAC_complex_subunit"/>
</dbReference>
<feature type="domain" description="Zinc finger PHD-type" evidence="5">
    <location>
        <begin position="106"/>
        <end position="175"/>
    </location>
</feature>
<feature type="compositionally biased region" description="Basic and acidic residues" evidence="4">
    <location>
        <begin position="378"/>
        <end position="390"/>
    </location>
</feature>
<feature type="compositionally biased region" description="Basic and acidic residues" evidence="4">
    <location>
        <begin position="450"/>
        <end position="478"/>
    </location>
</feature>
<feature type="compositionally biased region" description="Low complexity" evidence="4">
    <location>
        <begin position="396"/>
        <end position="419"/>
    </location>
</feature>
<protein>
    <submittedName>
        <fullName evidence="6">Histone deacetylase complex subunit CTI6</fullName>
    </submittedName>
</protein>
<feature type="compositionally biased region" description="Low complexity" evidence="4">
    <location>
        <begin position="488"/>
        <end position="498"/>
    </location>
</feature>
<name>A0A0A2V864_BEABA</name>
<dbReference type="Pfam" id="PF20826">
    <property type="entry name" value="PHD_5"/>
    <property type="match status" value="1"/>
</dbReference>
<dbReference type="EMBL" id="ANFO01001476">
    <property type="protein sequence ID" value="KGQ02542.1"/>
    <property type="molecule type" value="Genomic_DNA"/>
</dbReference>
<feature type="compositionally biased region" description="Basic residues" evidence="4">
    <location>
        <begin position="432"/>
        <end position="446"/>
    </location>
</feature>